<dbReference type="PANTHER" id="PTHR30383">
    <property type="entry name" value="THIOESTERASE 1/PROTEASE 1/LYSOPHOSPHOLIPASE L1"/>
    <property type="match status" value="1"/>
</dbReference>
<accession>A0ABQ3VFN4</accession>
<dbReference type="PANTHER" id="PTHR30383:SF5">
    <property type="entry name" value="SGNH HYDROLASE-TYPE ESTERASE DOMAIN-CONTAINING PROTEIN"/>
    <property type="match status" value="1"/>
</dbReference>
<protein>
    <submittedName>
        <fullName evidence="2">Lipase</fullName>
    </submittedName>
</protein>
<gene>
    <name evidence="2" type="ORF">KSZ_27330</name>
</gene>
<dbReference type="EMBL" id="BNJJ01000007">
    <property type="protein sequence ID" value="GHO84727.1"/>
    <property type="molecule type" value="Genomic_DNA"/>
</dbReference>
<keyword evidence="3" id="KW-1185">Reference proteome</keyword>
<dbReference type="InterPro" id="IPR036514">
    <property type="entry name" value="SGNH_hydro_sf"/>
</dbReference>
<evidence type="ECO:0000259" key="1">
    <source>
        <dbReference type="Pfam" id="PF13472"/>
    </source>
</evidence>
<feature type="domain" description="SGNH hydrolase-type esterase" evidence="1">
    <location>
        <begin position="15"/>
        <end position="198"/>
    </location>
</feature>
<dbReference type="Gene3D" id="3.40.50.1110">
    <property type="entry name" value="SGNH hydrolase"/>
    <property type="match status" value="1"/>
</dbReference>
<organism evidence="2 3">
    <name type="scientific">Dictyobacter formicarum</name>
    <dbReference type="NCBI Taxonomy" id="2778368"/>
    <lineage>
        <taxon>Bacteria</taxon>
        <taxon>Bacillati</taxon>
        <taxon>Chloroflexota</taxon>
        <taxon>Ktedonobacteria</taxon>
        <taxon>Ktedonobacterales</taxon>
        <taxon>Dictyobacteraceae</taxon>
        <taxon>Dictyobacter</taxon>
    </lineage>
</organism>
<sequence>MEPLLKQGDTVLFQGDSVTDAGRDYNNPYHLGSGYALMAAAWFQALYPARAVHFLNRGISGHRTIDLTLRWQKDCLDLHPTWVSILIGINDTWRAFDQNDRTPVEAYEANYRQLLDSVKAKLDARLILCEPFALPVPPDRKDWRADLDPKIAVVHKLAQEYGALLIPFDTIFAEAATQWDAAFWAADGVHPSEAGHALMAQHWLRAVQAIA</sequence>
<comment type="caution">
    <text evidence="2">The sequence shown here is derived from an EMBL/GenBank/DDBJ whole genome shotgun (WGS) entry which is preliminary data.</text>
</comment>
<evidence type="ECO:0000313" key="3">
    <source>
        <dbReference type="Proteomes" id="UP000635565"/>
    </source>
</evidence>
<name>A0ABQ3VFN4_9CHLR</name>
<dbReference type="Pfam" id="PF13472">
    <property type="entry name" value="Lipase_GDSL_2"/>
    <property type="match status" value="1"/>
</dbReference>
<reference evidence="2 3" key="1">
    <citation type="journal article" date="2021" name="Int. J. Syst. Evol. Microbiol.">
        <title>Reticulibacter mediterranei gen. nov., sp. nov., within the new family Reticulibacteraceae fam. nov., and Ktedonospora formicarum gen. nov., sp. nov., Ktedonobacter robiniae sp. nov., Dictyobacter formicarum sp. nov. and Dictyobacter arantiisoli sp. nov., belonging to the class Ktedonobacteria.</title>
        <authorList>
            <person name="Yabe S."/>
            <person name="Zheng Y."/>
            <person name="Wang C.M."/>
            <person name="Sakai Y."/>
            <person name="Abe K."/>
            <person name="Yokota A."/>
            <person name="Donadio S."/>
            <person name="Cavaletti L."/>
            <person name="Monciardini P."/>
        </authorList>
    </citation>
    <scope>NUCLEOTIDE SEQUENCE [LARGE SCALE GENOMIC DNA]</scope>
    <source>
        <strain evidence="2 3">SOSP1-9</strain>
    </source>
</reference>
<dbReference type="RefSeq" id="WP_201362361.1">
    <property type="nucleotide sequence ID" value="NZ_BNJJ01000007.1"/>
</dbReference>
<dbReference type="CDD" id="cd01834">
    <property type="entry name" value="SGNH_hydrolase_like_2"/>
    <property type="match status" value="1"/>
</dbReference>
<dbReference type="SUPFAM" id="SSF52266">
    <property type="entry name" value="SGNH hydrolase"/>
    <property type="match status" value="1"/>
</dbReference>
<dbReference type="InterPro" id="IPR013830">
    <property type="entry name" value="SGNH_hydro"/>
</dbReference>
<dbReference type="InterPro" id="IPR051532">
    <property type="entry name" value="Ester_Hydrolysis_Enzymes"/>
</dbReference>
<dbReference type="Proteomes" id="UP000635565">
    <property type="component" value="Unassembled WGS sequence"/>
</dbReference>
<proteinExistence type="predicted"/>
<evidence type="ECO:0000313" key="2">
    <source>
        <dbReference type="EMBL" id="GHO84727.1"/>
    </source>
</evidence>